<name>A0A0R2G050_9LACO</name>
<evidence type="ECO:0000313" key="3">
    <source>
        <dbReference type="Proteomes" id="UP000051645"/>
    </source>
</evidence>
<gene>
    <name evidence="1" type="ORF">IV38_GL000468</name>
    <name evidence="2" type="ORF">IV40_GL000200</name>
</gene>
<organism evidence="2 3">
    <name type="scientific">Lactobacillus selangorensis</name>
    <dbReference type="NCBI Taxonomy" id="81857"/>
    <lineage>
        <taxon>Bacteria</taxon>
        <taxon>Bacillati</taxon>
        <taxon>Bacillota</taxon>
        <taxon>Bacilli</taxon>
        <taxon>Lactobacillales</taxon>
        <taxon>Lactobacillaceae</taxon>
        <taxon>Lactobacillus</taxon>
    </lineage>
</organism>
<comment type="caution">
    <text evidence="2">The sequence shown here is derived from an EMBL/GenBank/DDBJ whole genome shotgun (WGS) entry which is preliminary data.</text>
</comment>
<keyword evidence="3" id="KW-1185">Reference proteome</keyword>
<dbReference type="EMBL" id="JQAZ01000001">
    <property type="protein sequence ID" value="KRN33888.1"/>
    <property type="molecule type" value="Genomic_DNA"/>
</dbReference>
<dbReference type="Pfam" id="PF13489">
    <property type="entry name" value="Methyltransf_23"/>
    <property type="match status" value="1"/>
</dbReference>
<dbReference type="RefSeq" id="WP_057768504.1">
    <property type="nucleotide sequence ID" value="NZ_JQAT01000001.1"/>
</dbReference>
<evidence type="ECO:0000313" key="2">
    <source>
        <dbReference type="EMBL" id="KRN33888.1"/>
    </source>
</evidence>
<accession>A0A0R2G050</accession>
<evidence type="ECO:0000313" key="4">
    <source>
        <dbReference type="Proteomes" id="UP000051751"/>
    </source>
</evidence>
<dbReference type="STRING" id="81857.IV38_GL000468"/>
<dbReference type="AlphaFoldDB" id="A0A0R2G050"/>
<evidence type="ECO:0000313" key="1">
    <source>
        <dbReference type="EMBL" id="KRN29582.1"/>
    </source>
</evidence>
<dbReference type="InterPro" id="IPR029063">
    <property type="entry name" value="SAM-dependent_MTases_sf"/>
</dbReference>
<dbReference type="Gene3D" id="3.40.50.150">
    <property type="entry name" value="Vaccinia Virus protein VP39"/>
    <property type="match status" value="1"/>
</dbReference>
<reference evidence="3 4" key="1">
    <citation type="journal article" date="2015" name="Genome Announc.">
        <title>Expanding the biotechnology potential of lactobacilli through comparative genomics of 213 strains and associated genera.</title>
        <authorList>
            <person name="Sun Z."/>
            <person name="Harris H.M."/>
            <person name="McCann A."/>
            <person name="Guo C."/>
            <person name="Argimon S."/>
            <person name="Zhang W."/>
            <person name="Yang X."/>
            <person name="Jeffery I.B."/>
            <person name="Cooney J.C."/>
            <person name="Kagawa T.F."/>
            <person name="Liu W."/>
            <person name="Song Y."/>
            <person name="Salvetti E."/>
            <person name="Wrobel A."/>
            <person name="Rasinkangas P."/>
            <person name="Parkhill J."/>
            <person name="Rea M.C."/>
            <person name="O'Sullivan O."/>
            <person name="Ritari J."/>
            <person name="Douillard F.P."/>
            <person name="Paul Ross R."/>
            <person name="Yang R."/>
            <person name="Briner A.E."/>
            <person name="Felis G.E."/>
            <person name="de Vos W.M."/>
            <person name="Barrangou R."/>
            <person name="Klaenhammer T.R."/>
            <person name="Caufield P.W."/>
            <person name="Cui Y."/>
            <person name="Zhang H."/>
            <person name="O'Toole P.W."/>
        </authorList>
    </citation>
    <scope>NUCLEOTIDE SEQUENCE [LARGE SCALE GENOMIC DNA]</scope>
    <source>
        <strain evidence="1 4">ATCC BAA-66</strain>
        <strain evidence="2 3">DSM 13344</strain>
    </source>
</reference>
<evidence type="ECO:0008006" key="5">
    <source>
        <dbReference type="Google" id="ProtNLM"/>
    </source>
</evidence>
<dbReference type="CDD" id="cd02440">
    <property type="entry name" value="AdoMet_MTases"/>
    <property type="match status" value="1"/>
</dbReference>
<dbReference type="PANTHER" id="PTHR43861">
    <property type="entry name" value="TRANS-ACONITATE 2-METHYLTRANSFERASE-RELATED"/>
    <property type="match status" value="1"/>
</dbReference>
<dbReference type="PATRIC" id="fig|81857.3.peg.472"/>
<dbReference type="Proteomes" id="UP000051751">
    <property type="component" value="Unassembled WGS sequence"/>
</dbReference>
<dbReference type="Proteomes" id="UP000051645">
    <property type="component" value="Unassembled WGS sequence"/>
</dbReference>
<dbReference type="OrthoDB" id="4697647at2"/>
<dbReference type="EMBL" id="JQAT01000001">
    <property type="protein sequence ID" value="KRN29582.1"/>
    <property type="molecule type" value="Genomic_DNA"/>
</dbReference>
<dbReference type="SUPFAM" id="SSF53335">
    <property type="entry name" value="S-adenosyl-L-methionine-dependent methyltransferases"/>
    <property type="match status" value="1"/>
</dbReference>
<sequence>MEKEQLAAYQAQTKSVTGRYFYAEVKAQLDHHMPAGKRVLDFGSGLGITADVLASDLAVTAYEPDADLRAHAVHQHDYQTIGGDWAAFKQWLTAQAPFDLILCHNVLEYVPNPSEVAAFLGTHLADGGRLSIIKQNRAGRVLNAAIGQDDVDQAQAVLDGSLADSPFFGTIHYYSNADLQVWLLGTNTKRLAKLGIRNFYGFHEQPYTDEALQLELAVCTEPAYRAVAYYNHIIVGK</sequence>
<protein>
    <recommendedName>
        <fullName evidence="5">SAM-dependent methyltransferase</fullName>
    </recommendedName>
</protein>
<proteinExistence type="predicted"/>